<dbReference type="GO" id="GO:0035251">
    <property type="term" value="F:UDP-glucosyltransferase activity"/>
    <property type="evidence" value="ECO:0007669"/>
    <property type="project" value="InterPro"/>
</dbReference>
<dbReference type="AlphaFoldDB" id="A0A4S4DPR2"/>
<dbReference type="GO" id="GO:0009813">
    <property type="term" value="P:flavonoid biosynthetic process"/>
    <property type="evidence" value="ECO:0007669"/>
    <property type="project" value="UniProtKB-KW"/>
</dbReference>
<proteinExistence type="inferred from homology"/>
<evidence type="ECO:0000256" key="2">
    <source>
        <dbReference type="ARBA" id="ARBA00022676"/>
    </source>
</evidence>
<dbReference type="Gene3D" id="3.40.50.2000">
    <property type="entry name" value="Glycogen Phosphorylase B"/>
    <property type="match status" value="2"/>
</dbReference>
<evidence type="ECO:0000256" key="1">
    <source>
        <dbReference type="ARBA" id="ARBA00009995"/>
    </source>
</evidence>
<keyword evidence="8" id="KW-1185">Reference proteome</keyword>
<accession>A0A4S4DPR2</accession>
<protein>
    <recommendedName>
        <fullName evidence="6">Glycosyltransferase</fullName>
        <ecNumber evidence="6">2.4.1.-</ecNumber>
    </recommendedName>
</protein>
<organism evidence="7 8">
    <name type="scientific">Camellia sinensis var. sinensis</name>
    <name type="common">China tea</name>
    <dbReference type="NCBI Taxonomy" id="542762"/>
    <lineage>
        <taxon>Eukaryota</taxon>
        <taxon>Viridiplantae</taxon>
        <taxon>Streptophyta</taxon>
        <taxon>Embryophyta</taxon>
        <taxon>Tracheophyta</taxon>
        <taxon>Spermatophyta</taxon>
        <taxon>Magnoliopsida</taxon>
        <taxon>eudicotyledons</taxon>
        <taxon>Gunneridae</taxon>
        <taxon>Pentapetalae</taxon>
        <taxon>asterids</taxon>
        <taxon>Ericales</taxon>
        <taxon>Theaceae</taxon>
        <taxon>Camellia</taxon>
    </lineage>
</organism>
<dbReference type="CDD" id="cd03784">
    <property type="entry name" value="GT1_Gtf-like"/>
    <property type="match status" value="1"/>
</dbReference>
<reference evidence="7 8" key="1">
    <citation type="journal article" date="2018" name="Proc. Natl. Acad. Sci. U.S.A.">
        <title>Draft genome sequence of Camellia sinensis var. sinensis provides insights into the evolution of the tea genome and tea quality.</title>
        <authorList>
            <person name="Wei C."/>
            <person name="Yang H."/>
            <person name="Wang S."/>
            <person name="Zhao J."/>
            <person name="Liu C."/>
            <person name="Gao L."/>
            <person name="Xia E."/>
            <person name="Lu Y."/>
            <person name="Tai Y."/>
            <person name="She G."/>
            <person name="Sun J."/>
            <person name="Cao H."/>
            <person name="Tong W."/>
            <person name="Gao Q."/>
            <person name="Li Y."/>
            <person name="Deng W."/>
            <person name="Jiang X."/>
            <person name="Wang W."/>
            <person name="Chen Q."/>
            <person name="Zhang S."/>
            <person name="Li H."/>
            <person name="Wu J."/>
            <person name="Wang P."/>
            <person name="Li P."/>
            <person name="Shi C."/>
            <person name="Zheng F."/>
            <person name="Jian J."/>
            <person name="Huang B."/>
            <person name="Shan D."/>
            <person name="Shi M."/>
            <person name="Fang C."/>
            <person name="Yue Y."/>
            <person name="Li F."/>
            <person name="Li D."/>
            <person name="Wei S."/>
            <person name="Han B."/>
            <person name="Jiang C."/>
            <person name="Yin Y."/>
            <person name="Xia T."/>
            <person name="Zhang Z."/>
            <person name="Bennetzen J.L."/>
            <person name="Zhao S."/>
            <person name="Wan X."/>
        </authorList>
    </citation>
    <scope>NUCLEOTIDE SEQUENCE [LARGE SCALE GENOMIC DNA]</scope>
    <source>
        <strain evidence="8">cv. Shuchazao</strain>
        <tissue evidence="7">Leaf</tissue>
    </source>
</reference>
<dbReference type="Proteomes" id="UP000306102">
    <property type="component" value="Unassembled WGS sequence"/>
</dbReference>
<dbReference type="InterPro" id="IPR035595">
    <property type="entry name" value="UDP_glycos_trans_CS"/>
</dbReference>
<name>A0A4S4DPR2_CAMSN</name>
<dbReference type="InterPro" id="IPR050481">
    <property type="entry name" value="UDP-glycosyltransf_plant"/>
</dbReference>
<dbReference type="InterPro" id="IPR002213">
    <property type="entry name" value="UDP_glucos_trans"/>
</dbReference>
<comment type="similarity">
    <text evidence="1 5">Belongs to the UDP-glycosyltransferase family.</text>
</comment>
<dbReference type="PANTHER" id="PTHR48048:SF76">
    <property type="entry name" value="UDP-GLYCOSYLTRANSFERASE 708D1-LIKE"/>
    <property type="match status" value="1"/>
</dbReference>
<keyword evidence="3 5" id="KW-0808">Transferase</keyword>
<gene>
    <name evidence="7" type="ORF">TEA_012869</name>
</gene>
<sequence length="461" mass="50996">MSHSNHQRSAAPHVALLPGSGMGHLTPFLRFAVSLTSRNIRVTIITPHSTVSLAESQTLSHFFSTFPSITQKQLRLLPVNEASVTLEDPFYAQYEAIRRSSHLLPPLLSLLSPPLSALVTDMSLASTVIPVTQALSLPNYILFTSSAKMLTLFVSFHSMVDSQATNDSDEIQIPGMRPIPKSWVPPSLLSDTYNLLKTQIVENGKKMIESDGILINTFQSIEHESLEALNDGKVVNGLPRVTAIGPFPSCDFERSRPLAWLDDQPEGSVVYVSFGSRTAMSREQIRELGDGLVRSGCGFLWLVKEKKVDWEDAAELGEVVGEEFIESVKGKGLVVKDWLNQEEIMAHQAVGGFLSHCGWNSLSEAMWHGVPVLAWPQHRDQKMNAYVVERIGLGMWAKDWDWGGGEMVVKGDEIGKRVGELMGNELHKVQAMRIREEARKAVGDGGSSMKGLIELIETWEK</sequence>
<evidence type="ECO:0000256" key="6">
    <source>
        <dbReference type="RuleBase" id="RU362057"/>
    </source>
</evidence>
<comment type="caution">
    <text evidence="7">The sequence shown here is derived from an EMBL/GenBank/DDBJ whole genome shotgun (WGS) entry which is preliminary data.</text>
</comment>
<evidence type="ECO:0000256" key="3">
    <source>
        <dbReference type="ARBA" id="ARBA00022679"/>
    </source>
</evidence>
<dbReference type="FunFam" id="3.40.50.2000:FF:000060">
    <property type="entry name" value="Glycosyltransferase"/>
    <property type="match status" value="1"/>
</dbReference>
<evidence type="ECO:0000256" key="5">
    <source>
        <dbReference type="RuleBase" id="RU003718"/>
    </source>
</evidence>
<keyword evidence="4" id="KW-0284">Flavonoid biosynthesis</keyword>
<evidence type="ECO:0000313" key="7">
    <source>
        <dbReference type="EMBL" id="THG05063.1"/>
    </source>
</evidence>
<evidence type="ECO:0000313" key="8">
    <source>
        <dbReference type="Proteomes" id="UP000306102"/>
    </source>
</evidence>
<dbReference type="EMBL" id="SDRB02010666">
    <property type="protein sequence ID" value="THG05063.1"/>
    <property type="molecule type" value="Genomic_DNA"/>
</dbReference>
<dbReference type="SUPFAM" id="SSF53756">
    <property type="entry name" value="UDP-Glycosyltransferase/glycogen phosphorylase"/>
    <property type="match status" value="1"/>
</dbReference>
<dbReference type="GO" id="GO:0016138">
    <property type="term" value="P:glycoside biosynthetic process"/>
    <property type="evidence" value="ECO:0007669"/>
    <property type="project" value="UniProtKB-ARBA"/>
</dbReference>
<keyword evidence="2 5" id="KW-0328">Glycosyltransferase</keyword>
<dbReference type="Pfam" id="PF00201">
    <property type="entry name" value="UDPGT"/>
    <property type="match status" value="1"/>
</dbReference>
<dbReference type="PANTHER" id="PTHR48048">
    <property type="entry name" value="GLYCOSYLTRANSFERASE"/>
    <property type="match status" value="1"/>
</dbReference>
<evidence type="ECO:0000256" key="4">
    <source>
        <dbReference type="ARBA" id="ARBA00023241"/>
    </source>
</evidence>
<dbReference type="PROSITE" id="PS00375">
    <property type="entry name" value="UDPGT"/>
    <property type="match status" value="1"/>
</dbReference>
<dbReference type="EC" id="2.4.1.-" evidence="6"/>